<sequence length="81" mass="9333">MARIAVEQLLQLQNKMVDRDLPVETGADREHRPLRRFEQCSDVVGIMGRLPFVEDDVNKEAVDPLRKRLPDLRLPVRSRGA</sequence>
<reference evidence="1" key="1">
    <citation type="submission" date="2019-08" db="EMBL/GenBank/DDBJ databases">
        <authorList>
            <person name="Kucharzyk K."/>
            <person name="Murdoch R.W."/>
            <person name="Higgins S."/>
            <person name="Loffler F."/>
        </authorList>
    </citation>
    <scope>NUCLEOTIDE SEQUENCE</scope>
</reference>
<protein>
    <submittedName>
        <fullName evidence="1">Uncharacterized protein</fullName>
    </submittedName>
</protein>
<comment type="caution">
    <text evidence="1">The sequence shown here is derived from an EMBL/GenBank/DDBJ whole genome shotgun (WGS) entry which is preliminary data.</text>
</comment>
<organism evidence="1">
    <name type="scientific">bioreactor metagenome</name>
    <dbReference type="NCBI Taxonomy" id="1076179"/>
    <lineage>
        <taxon>unclassified sequences</taxon>
        <taxon>metagenomes</taxon>
        <taxon>ecological metagenomes</taxon>
    </lineage>
</organism>
<proteinExistence type="predicted"/>
<gene>
    <name evidence="1" type="ORF">SDC9_155173</name>
</gene>
<accession>A0A645F0U5</accession>
<dbReference type="EMBL" id="VSSQ01053916">
    <property type="protein sequence ID" value="MPN07901.1"/>
    <property type="molecule type" value="Genomic_DNA"/>
</dbReference>
<dbReference type="AlphaFoldDB" id="A0A645F0U5"/>
<evidence type="ECO:0000313" key="1">
    <source>
        <dbReference type="EMBL" id="MPN07901.1"/>
    </source>
</evidence>
<name>A0A645F0U5_9ZZZZ</name>